<feature type="domain" description="Apple" evidence="3">
    <location>
        <begin position="157"/>
        <end position="219"/>
    </location>
</feature>
<evidence type="ECO:0000313" key="4">
    <source>
        <dbReference type="EMBL" id="OEO30550.1"/>
    </source>
</evidence>
<dbReference type="Pfam" id="PF08239">
    <property type="entry name" value="SH3_3"/>
    <property type="match status" value="1"/>
</dbReference>
<comment type="caution">
    <text evidence="4">The sequence shown here is derived from an EMBL/GenBank/DDBJ whole genome shotgun (WGS) entry which is preliminary data.</text>
</comment>
<dbReference type="Proteomes" id="UP000095463">
    <property type="component" value="Unassembled WGS sequence"/>
</dbReference>
<evidence type="ECO:0000256" key="1">
    <source>
        <dbReference type="ARBA" id="ARBA00022737"/>
    </source>
</evidence>
<dbReference type="EMBL" id="LAJE02000198">
    <property type="protein sequence ID" value="OEO30550.1"/>
    <property type="molecule type" value="Genomic_DNA"/>
</dbReference>
<keyword evidence="1" id="KW-0677">Repeat</keyword>
<gene>
    <name evidence="4" type="ORF">VW23_020595</name>
</gene>
<dbReference type="GO" id="GO:0005576">
    <property type="term" value="C:extracellular region"/>
    <property type="evidence" value="ECO:0007669"/>
    <property type="project" value="InterPro"/>
</dbReference>
<dbReference type="Gene3D" id="2.30.30.40">
    <property type="entry name" value="SH3 Domains"/>
    <property type="match status" value="1"/>
</dbReference>
<accession>A0A1E5XPL7</accession>
<dbReference type="InterPro" id="IPR003646">
    <property type="entry name" value="SH3-like_bac-type"/>
</dbReference>
<dbReference type="InterPro" id="IPR003609">
    <property type="entry name" value="Pan_app"/>
</dbReference>
<name>A0A1E5XPL7_9HYPH</name>
<dbReference type="Gene3D" id="3.50.4.10">
    <property type="entry name" value="Hepatocyte Growth Factor"/>
    <property type="match status" value="1"/>
</dbReference>
<dbReference type="GO" id="GO:0006508">
    <property type="term" value="P:proteolysis"/>
    <property type="evidence" value="ECO:0007669"/>
    <property type="project" value="InterPro"/>
</dbReference>
<keyword evidence="5" id="KW-1185">Reference proteome</keyword>
<evidence type="ECO:0000313" key="5">
    <source>
        <dbReference type="Proteomes" id="UP000095463"/>
    </source>
</evidence>
<dbReference type="RefSeq" id="WP_069910216.1">
    <property type="nucleotide sequence ID" value="NZ_LAJE02000198.1"/>
</dbReference>
<sequence length="570" mass="60774">MRTFLGRTLLPALARSRGRSAQRGLLALFVGLFCILSAGAAVADQYPCGEHTCAAIREQALSSGSYRAFVRIELNQRSLDLDIAKVRLPGHGEFVVDLGQEFSFDVTQPGIYSLEATPCEEDIIADDCELPFEEFRFQVGPAAPEVVGMGPPGEITFQTDLLGNDYTSLNVQTVFQCRDACEADGQCRAWTFVIAGIKDDEPVCFLKNPVPATAFGNTCCSSGIALPKVAAAPAPVEPPPPAEVAQVEPTFDLPAPAPGRGIDFTGEWDTATAPSSAGSGSQYRLVLTQTREGIVTGRYTLSAGGAQAGIIHGGVVIGNELHAIWVEDQARGRVTFKMAPNSSTFSGWYSSGDRAVDPASADGSWNGQRLAADLPQQPVEQVPEVQQPEFPDAAMEPELEPGRATEMAVLVRSANVRAGPSTKDRVLTTLPGGTGVALLRCVRKWCEIDLPRFDRAYVFEDLIRRGGRPQRARVEAAPAMPGREAAEPEEAAMPEAEELVRNAGGRGVILADVDVYDKPGGKGQVLGFINKDSVVAASQADCQGNWCPISGPDVPGGAGWIWADGFLEFR</sequence>
<evidence type="ECO:0000259" key="3">
    <source>
        <dbReference type="SMART" id="SM00223"/>
    </source>
</evidence>
<dbReference type="SMART" id="SM00223">
    <property type="entry name" value="APPLE"/>
    <property type="match status" value="1"/>
</dbReference>
<organism evidence="4 5">
    <name type="scientific">Devosia insulae DS-56</name>
    <dbReference type="NCBI Taxonomy" id="1116389"/>
    <lineage>
        <taxon>Bacteria</taxon>
        <taxon>Pseudomonadati</taxon>
        <taxon>Pseudomonadota</taxon>
        <taxon>Alphaproteobacteria</taxon>
        <taxon>Hyphomicrobiales</taxon>
        <taxon>Devosiaceae</taxon>
        <taxon>Devosia</taxon>
    </lineage>
</organism>
<protein>
    <recommendedName>
        <fullName evidence="3">Apple domain-containing protein</fullName>
    </recommendedName>
</protein>
<dbReference type="Pfam" id="PF14295">
    <property type="entry name" value="PAN_4"/>
    <property type="match status" value="1"/>
</dbReference>
<reference evidence="4 5" key="1">
    <citation type="journal article" date="2015" name="Genome Announc.">
        <title>Genome Assemblies of Three Soil-Associated Devosia species: D. insulae, D. limi, and D. soli.</title>
        <authorList>
            <person name="Hassan Y.I."/>
            <person name="Lepp D."/>
            <person name="Zhou T."/>
        </authorList>
    </citation>
    <scope>NUCLEOTIDE SEQUENCE [LARGE SCALE GENOMIC DNA]</scope>
    <source>
        <strain evidence="4 5">DS-56</strain>
    </source>
</reference>
<proteinExistence type="predicted"/>
<evidence type="ECO:0000256" key="2">
    <source>
        <dbReference type="ARBA" id="ARBA00023157"/>
    </source>
</evidence>
<dbReference type="InterPro" id="IPR000177">
    <property type="entry name" value="Apple"/>
</dbReference>
<dbReference type="AlphaFoldDB" id="A0A1E5XPL7"/>
<keyword evidence="2" id="KW-1015">Disulfide bond</keyword>